<feature type="compositionally biased region" description="Polar residues" evidence="1">
    <location>
        <begin position="407"/>
        <end position="417"/>
    </location>
</feature>
<dbReference type="OrthoDB" id="3944567at2759"/>
<organism evidence="4">
    <name type="scientific">Pyrenophora teres f. teres (strain 0-1)</name>
    <name type="common">Barley net blotch fungus</name>
    <name type="synonym">Drechslera teres f. teres</name>
    <dbReference type="NCBI Taxonomy" id="861557"/>
    <lineage>
        <taxon>Eukaryota</taxon>
        <taxon>Fungi</taxon>
        <taxon>Dikarya</taxon>
        <taxon>Ascomycota</taxon>
        <taxon>Pezizomycotina</taxon>
        <taxon>Dothideomycetes</taxon>
        <taxon>Pleosporomycetidae</taxon>
        <taxon>Pleosporales</taxon>
        <taxon>Pleosporineae</taxon>
        <taxon>Pleosporaceae</taxon>
        <taxon>Pyrenophora</taxon>
    </lineage>
</organism>
<gene>
    <name evidence="3" type="ORF">PTT_15460</name>
</gene>
<feature type="compositionally biased region" description="Low complexity" evidence="1">
    <location>
        <begin position="467"/>
        <end position="478"/>
    </location>
</feature>
<feature type="region of interest" description="Disordered" evidence="1">
    <location>
        <begin position="320"/>
        <end position="377"/>
    </location>
</feature>
<name>E3S092_PYRTT</name>
<feature type="transmembrane region" description="Helical" evidence="2">
    <location>
        <begin position="66"/>
        <end position="89"/>
    </location>
</feature>
<evidence type="ECO:0000313" key="4">
    <source>
        <dbReference type="Proteomes" id="UP000001067"/>
    </source>
</evidence>
<keyword evidence="2" id="KW-0472">Membrane</keyword>
<evidence type="ECO:0000256" key="2">
    <source>
        <dbReference type="SAM" id="Phobius"/>
    </source>
</evidence>
<feature type="compositionally biased region" description="Polar residues" evidence="1">
    <location>
        <begin position="204"/>
        <end position="219"/>
    </location>
</feature>
<protein>
    <submittedName>
        <fullName evidence="3">Uncharacterized protein</fullName>
    </submittedName>
</protein>
<evidence type="ECO:0000256" key="1">
    <source>
        <dbReference type="SAM" id="MobiDB-lite"/>
    </source>
</evidence>
<sequence length="569" mass="61709">MAGSDTDSSEAQQPLNNLKINKKIPRRKVNLVTITVLLNILTWSALISLIASIVQTASDLTDTTSIAPVVLTSTSALATFIYVLLHTIFSFKQRKWELRRQITSAVDRTFYFAIRIAASQCVLWLLTSGWNMILVARRPICLQKAPGLQSFEYGTTCQLSRVSIAFAAVALTASCALFGMLAVVSRPFEAHLFKHGYQLPVNSDSTPSLSRTNTTSPPVSGSLEKYERGRGRRRSTSIESANLSNSSSANASTIHLSNSPPPMSFHSRTSSSLSRPPRLAGPVRNSIFGQPSIQAQYAPSTWRAIHPAASTMPVSRSYPHLPSASMSHRSLHSHSSISLTRPTRLSYATPPGSSSSSGSNRSDSRDEVSSGENDAEGRATASEIAFALVNGTEIPGTLRPKEPGHSRTVSAPNTTAGAPQPYHSGRMAKGWKPQLQDTSPSKDRAGAAKHLQLARSTSTGFLDRFSPDSSPDASPNNDIRVPYQPFGNDPNIKNSTQEPPRVRELKSARKHSRISSAPTPAEAAQVMVMRMPEDLQTHHTRSKSADAGLMMRLPFEAIKNKPLPRIAIL</sequence>
<feature type="transmembrane region" description="Helical" evidence="2">
    <location>
        <begin position="162"/>
        <end position="184"/>
    </location>
</feature>
<dbReference type="HOGENOM" id="CLU_449897_0_0_1"/>
<dbReference type="EMBL" id="GL536293">
    <property type="protein sequence ID" value="EFQ88602.1"/>
    <property type="molecule type" value="Genomic_DNA"/>
</dbReference>
<keyword evidence="4" id="KW-1185">Reference proteome</keyword>
<dbReference type="eggNOG" id="ENOG502RFZP">
    <property type="taxonomic scope" value="Eukaryota"/>
</dbReference>
<feature type="compositionally biased region" description="Low complexity" evidence="1">
    <location>
        <begin position="267"/>
        <end position="278"/>
    </location>
</feature>
<evidence type="ECO:0000313" key="3">
    <source>
        <dbReference type="EMBL" id="EFQ88602.1"/>
    </source>
</evidence>
<feature type="compositionally biased region" description="Low complexity" evidence="1">
    <location>
        <begin position="323"/>
        <end position="338"/>
    </location>
</feature>
<accession>E3S092</accession>
<dbReference type="AlphaFoldDB" id="E3S092"/>
<proteinExistence type="predicted"/>
<feature type="compositionally biased region" description="Low complexity" evidence="1">
    <location>
        <begin position="352"/>
        <end position="361"/>
    </location>
</feature>
<feature type="region of interest" description="Disordered" evidence="1">
    <location>
        <begin position="393"/>
        <end position="520"/>
    </location>
</feature>
<feature type="region of interest" description="Disordered" evidence="1">
    <location>
        <begin position="204"/>
        <end position="287"/>
    </location>
</feature>
<dbReference type="Proteomes" id="UP000001067">
    <property type="component" value="Unassembled WGS sequence"/>
</dbReference>
<feature type="transmembrane region" description="Helical" evidence="2">
    <location>
        <begin position="29"/>
        <end position="54"/>
    </location>
</feature>
<keyword evidence="2" id="KW-0812">Transmembrane</keyword>
<dbReference type="KEGG" id="pte:PTT_15460"/>
<keyword evidence="2" id="KW-1133">Transmembrane helix</keyword>
<feature type="compositionally biased region" description="Low complexity" evidence="1">
    <location>
        <begin position="237"/>
        <end position="252"/>
    </location>
</feature>
<reference evidence="3 4" key="1">
    <citation type="journal article" date="2010" name="Genome Biol.">
        <title>A first genome assembly of the barley fungal pathogen Pyrenophora teres f. teres.</title>
        <authorList>
            <person name="Ellwood S.R."/>
            <person name="Liu Z."/>
            <person name="Syme R.A."/>
            <person name="Lai Z."/>
            <person name="Hane J.K."/>
            <person name="Keiper F."/>
            <person name="Moffat C.S."/>
            <person name="Oliver R.P."/>
            <person name="Friesen T.L."/>
        </authorList>
    </citation>
    <scope>NUCLEOTIDE SEQUENCE [LARGE SCALE GENOMIC DNA]</scope>
    <source>
        <strain evidence="3 4">0-1</strain>
    </source>
</reference>